<protein>
    <submittedName>
        <fullName evidence="1 3">Uncharacterized protein</fullName>
    </submittedName>
</protein>
<dbReference type="Proteomes" id="UP000278807">
    <property type="component" value="Unassembled WGS sequence"/>
</dbReference>
<evidence type="ECO:0000313" key="1">
    <source>
        <dbReference type="EMBL" id="VDO15366.1"/>
    </source>
</evidence>
<reference evidence="3" key="1">
    <citation type="submission" date="2017-02" db="UniProtKB">
        <authorList>
            <consortium name="WormBaseParasite"/>
        </authorList>
    </citation>
    <scope>IDENTIFICATION</scope>
</reference>
<accession>A0A0R3TZI3</accession>
<evidence type="ECO:0000313" key="2">
    <source>
        <dbReference type="Proteomes" id="UP000278807"/>
    </source>
</evidence>
<name>A0A0R3TZI3_RODNA</name>
<dbReference type="EMBL" id="UZAE01015171">
    <property type="protein sequence ID" value="VDO15366.1"/>
    <property type="molecule type" value="Genomic_DNA"/>
</dbReference>
<organism evidence="3">
    <name type="scientific">Rodentolepis nana</name>
    <name type="common">Dwarf tapeworm</name>
    <name type="synonym">Hymenolepis nana</name>
    <dbReference type="NCBI Taxonomy" id="102285"/>
    <lineage>
        <taxon>Eukaryota</taxon>
        <taxon>Metazoa</taxon>
        <taxon>Spiralia</taxon>
        <taxon>Lophotrochozoa</taxon>
        <taxon>Platyhelminthes</taxon>
        <taxon>Cestoda</taxon>
        <taxon>Eucestoda</taxon>
        <taxon>Cyclophyllidea</taxon>
        <taxon>Hymenolepididae</taxon>
        <taxon>Rodentolepis</taxon>
    </lineage>
</organism>
<keyword evidence="2" id="KW-1185">Reference proteome</keyword>
<sequence>MPRNGQDSLQLANPFHDPNEFVPFSAPPLSTGRQILSASPINLPTPNSSQEETIMNLPLVPGPVPHPIHPLSTPTSVAAAAAAAVASGMFGAPINARFR</sequence>
<dbReference type="AlphaFoldDB" id="A0A0R3TZI3"/>
<gene>
    <name evidence="1" type="ORF">HNAJ_LOCUS13256</name>
</gene>
<reference evidence="1 2" key="2">
    <citation type="submission" date="2018-11" db="EMBL/GenBank/DDBJ databases">
        <authorList>
            <consortium name="Pathogen Informatics"/>
        </authorList>
    </citation>
    <scope>NUCLEOTIDE SEQUENCE [LARGE SCALE GENOMIC DNA]</scope>
</reference>
<dbReference type="WBParaSite" id="HNAJ_0001328201-mRNA-1">
    <property type="protein sequence ID" value="HNAJ_0001328201-mRNA-1"/>
    <property type="gene ID" value="HNAJ_0001328201"/>
</dbReference>
<proteinExistence type="predicted"/>
<evidence type="ECO:0000313" key="3">
    <source>
        <dbReference type="WBParaSite" id="HNAJ_0001328201-mRNA-1"/>
    </source>
</evidence>